<evidence type="ECO:0000256" key="1">
    <source>
        <dbReference type="SAM" id="Phobius"/>
    </source>
</evidence>
<organism evidence="2 3">
    <name type="scientific">Candidatus Borkfalkia avistercoris</name>
    <dbReference type="NCBI Taxonomy" id="2838504"/>
    <lineage>
        <taxon>Bacteria</taxon>
        <taxon>Bacillati</taxon>
        <taxon>Bacillota</taxon>
        <taxon>Clostridia</taxon>
        <taxon>Christensenellales</taxon>
        <taxon>Christensenellaceae</taxon>
        <taxon>Candidatus Borkfalkia</taxon>
    </lineage>
</organism>
<evidence type="ECO:0000313" key="2">
    <source>
        <dbReference type="EMBL" id="HIZ02957.1"/>
    </source>
</evidence>
<proteinExistence type="predicted"/>
<evidence type="ECO:0000313" key="3">
    <source>
        <dbReference type="Proteomes" id="UP000824132"/>
    </source>
</evidence>
<protein>
    <submittedName>
        <fullName evidence="2">DUF2238 domain-containing protein</fullName>
    </submittedName>
</protein>
<comment type="caution">
    <text evidence="2">The sequence shown here is derived from an EMBL/GenBank/DDBJ whole genome shotgun (WGS) entry which is preliminary data.</text>
</comment>
<dbReference type="Proteomes" id="UP000824132">
    <property type="component" value="Unassembled WGS sequence"/>
</dbReference>
<reference evidence="2" key="1">
    <citation type="journal article" date="2021" name="PeerJ">
        <title>Extensive microbial diversity within the chicken gut microbiome revealed by metagenomics and culture.</title>
        <authorList>
            <person name="Gilroy R."/>
            <person name="Ravi A."/>
            <person name="Getino M."/>
            <person name="Pursley I."/>
            <person name="Horton D.L."/>
            <person name="Alikhan N.F."/>
            <person name="Baker D."/>
            <person name="Gharbi K."/>
            <person name="Hall N."/>
            <person name="Watson M."/>
            <person name="Adriaenssens E.M."/>
            <person name="Foster-Nyarko E."/>
            <person name="Jarju S."/>
            <person name="Secka A."/>
            <person name="Antonio M."/>
            <person name="Oren A."/>
            <person name="Chaudhuri R.R."/>
            <person name="La Ragione R."/>
            <person name="Hildebrand F."/>
            <person name="Pallen M.J."/>
        </authorList>
    </citation>
    <scope>NUCLEOTIDE SEQUENCE</scope>
    <source>
        <strain evidence="2">CHK187-5294</strain>
    </source>
</reference>
<dbReference type="PROSITE" id="PS51257">
    <property type="entry name" value="PROKAR_LIPOPROTEIN"/>
    <property type="match status" value="1"/>
</dbReference>
<feature type="transmembrane region" description="Helical" evidence="1">
    <location>
        <begin position="12"/>
        <end position="34"/>
    </location>
</feature>
<feature type="transmembrane region" description="Helical" evidence="1">
    <location>
        <begin position="104"/>
        <end position="121"/>
    </location>
</feature>
<dbReference type="Pfam" id="PF09997">
    <property type="entry name" value="DUF2238"/>
    <property type="match status" value="1"/>
</dbReference>
<gene>
    <name evidence="2" type="ORF">H9727_01575</name>
</gene>
<keyword evidence="1" id="KW-1133">Transmembrane helix</keyword>
<dbReference type="AlphaFoldDB" id="A0A9D2A8H4"/>
<feature type="transmembrane region" description="Helical" evidence="1">
    <location>
        <begin position="73"/>
        <end position="92"/>
    </location>
</feature>
<sequence>MQKDKSLYRVSPLRLGVFIYSGLAACFTLSYFLYIVISGNDPYNKFMTTLLVTFMFLVPFFAHLIFGVRVSDFVITFYVGFLTVASLLGQVLRFNNHFPWYDKFCHFAFGYVGALVGLYIMCKLADYRKTRPALVFIVTFAVSMACAACWEVMEYVSSRFLGQTAQGSPQETVSGALIVDITDTMLDIISNLGGALLFLAHYALHKGTKRSLLLGAVIKDFCADPAGDMREREETAAE</sequence>
<feature type="transmembrane region" description="Helical" evidence="1">
    <location>
        <begin position="188"/>
        <end position="204"/>
    </location>
</feature>
<keyword evidence="1" id="KW-0472">Membrane</keyword>
<dbReference type="InterPro" id="IPR014509">
    <property type="entry name" value="YjdF-like"/>
</dbReference>
<keyword evidence="1" id="KW-0812">Transmembrane</keyword>
<dbReference type="EMBL" id="DXCL01000009">
    <property type="protein sequence ID" value="HIZ02957.1"/>
    <property type="molecule type" value="Genomic_DNA"/>
</dbReference>
<reference evidence="2" key="2">
    <citation type="submission" date="2021-04" db="EMBL/GenBank/DDBJ databases">
        <authorList>
            <person name="Gilroy R."/>
        </authorList>
    </citation>
    <scope>NUCLEOTIDE SEQUENCE</scope>
    <source>
        <strain evidence="2">CHK187-5294</strain>
    </source>
</reference>
<feature type="transmembrane region" description="Helical" evidence="1">
    <location>
        <begin position="133"/>
        <end position="153"/>
    </location>
</feature>
<accession>A0A9D2A8H4</accession>
<feature type="transmembrane region" description="Helical" evidence="1">
    <location>
        <begin position="46"/>
        <end position="66"/>
    </location>
</feature>
<name>A0A9D2A8H4_9FIRM</name>